<dbReference type="Proteomes" id="UP000291819">
    <property type="component" value="Unassembled WGS sequence"/>
</dbReference>
<sequence>MKLITFPIACLALCCALSCKKGTDDSPGTNNPPVLSTATNINNDALLKLVNDTRLAGCSCGTTVMPPVGALTWSINLGAAAIGHSKYMASIKTLTHTSANGDNVGARVKATGYNWTSVGENTAVGQSTEVQVFNDWVKSEDHCKNIMNATIKEMGAAKTDNYWVQVFASK</sequence>
<dbReference type="EMBL" id="SIXF01000008">
    <property type="protein sequence ID" value="TBO42486.1"/>
    <property type="molecule type" value="Genomic_DNA"/>
</dbReference>
<dbReference type="InterPro" id="IPR014044">
    <property type="entry name" value="CAP_dom"/>
</dbReference>
<dbReference type="RefSeq" id="WP_131030083.1">
    <property type="nucleotide sequence ID" value="NZ_SIXF01000008.1"/>
</dbReference>
<proteinExistence type="predicted"/>
<protein>
    <submittedName>
        <fullName evidence="2">CAP domain-containing protein</fullName>
    </submittedName>
</protein>
<evidence type="ECO:0000313" key="3">
    <source>
        <dbReference type="Proteomes" id="UP000291819"/>
    </source>
</evidence>
<organism evidence="2 3">
    <name type="scientific">Pedobacter kyonggii</name>
    <dbReference type="NCBI Taxonomy" id="1926871"/>
    <lineage>
        <taxon>Bacteria</taxon>
        <taxon>Pseudomonadati</taxon>
        <taxon>Bacteroidota</taxon>
        <taxon>Sphingobacteriia</taxon>
        <taxon>Sphingobacteriales</taxon>
        <taxon>Sphingobacteriaceae</taxon>
        <taxon>Pedobacter</taxon>
    </lineage>
</organism>
<dbReference type="AlphaFoldDB" id="A0A4Q9HD84"/>
<dbReference type="Gene3D" id="3.40.33.10">
    <property type="entry name" value="CAP"/>
    <property type="match status" value="1"/>
</dbReference>
<accession>A0A4Q9HD84</accession>
<dbReference type="Pfam" id="PF00188">
    <property type="entry name" value="CAP"/>
    <property type="match status" value="1"/>
</dbReference>
<dbReference type="PANTHER" id="PTHR31157:SF1">
    <property type="entry name" value="SCP DOMAIN-CONTAINING PROTEIN"/>
    <property type="match status" value="1"/>
</dbReference>
<dbReference type="PANTHER" id="PTHR31157">
    <property type="entry name" value="SCP DOMAIN-CONTAINING PROTEIN"/>
    <property type="match status" value="1"/>
</dbReference>
<evidence type="ECO:0000313" key="2">
    <source>
        <dbReference type="EMBL" id="TBO42486.1"/>
    </source>
</evidence>
<feature type="domain" description="SCP" evidence="1">
    <location>
        <begin position="67"/>
        <end position="165"/>
    </location>
</feature>
<dbReference type="InterPro" id="IPR035940">
    <property type="entry name" value="CAP_sf"/>
</dbReference>
<reference evidence="2 3" key="1">
    <citation type="submission" date="2019-02" db="EMBL/GenBank/DDBJ databases">
        <title>Pedobacter kyonggii whole genome sequence analysis.</title>
        <authorList>
            <person name="Dahal R.H."/>
        </authorList>
    </citation>
    <scope>NUCLEOTIDE SEQUENCE [LARGE SCALE GENOMIC DNA]</scope>
    <source>
        <strain evidence="2 3">K-4-11-1</strain>
    </source>
</reference>
<dbReference type="OrthoDB" id="982527at2"/>
<keyword evidence="3" id="KW-1185">Reference proteome</keyword>
<evidence type="ECO:0000259" key="1">
    <source>
        <dbReference type="Pfam" id="PF00188"/>
    </source>
</evidence>
<name>A0A4Q9HD84_9SPHI</name>
<comment type="caution">
    <text evidence="2">The sequence shown here is derived from an EMBL/GenBank/DDBJ whole genome shotgun (WGS) entry which is preliminary data.</text>
</comment>
<gene>
    <name evidence="2" type="ORF">EYS08_11050</name>
</gene>
<dbReference type="SUPFAM" id="SSF55797">
    <property type="entry name" value="PR-1-like"/>
    <property type="match status" value="1"/>
</dbReference>
<dbReference type="CDD" id="cd05379">
    <property type="entry name" value="CAP_bacterial"/>
    <property type="match status" value="1"/>
</dbReference>